<dbReference type="Proteomes" id="UP000598174">
    <property type="component" value="Unassembled WGS sequence"/>
</dbReference>
<evidence type="ECO:0000256" key="5">
    <source>
        <dbReference type="PIRSR" id="PIRSR000343-2"/>
    </source>
</evidence>
<dbReference type="GO" id="GO:0006979">
    <property type="term" value="P:response to oxidative stress"/>
    <property type="evidence" value="ECO:0007669"/>
    <property type="project" value="TreeGrafter"/>
</dbReference>
<dbReference type="SUPFAM" id="SSF48613">
    <property type="entry name" value="Heme oxygenase-like"/>
    <property type="match status" value="1"/>
</dbReference>
<dbReference type="PANTHER" id="PTHR10720">
    <property type="entry name" value="HEME OXYGENASE"/>
    <property type="match status" value="1"/>
</dbReference>
<name>A0A919MFK2_9ACTN</name>
<dbReference type="AlphaFoldDB" id="A0A919MFK2"/>
<evidence type="ECO:0000256" key="3">
    <source>
        <dbReference type="ARBA" id="ARBA00023004"/>
    </source>
</evidence>
<dbReference type="CDD" id="cd19165">
    <property type="entry name" value="HemeO"/>
    <property type="match status" value="1"/>
</dbReference>
<organism evidence="6 7">
    <name type="scientific">Paractinoplanes ferrugineus</name>
    <dbReference type="NCBI Taxonomy" id="113564"/>
    <lineage>
        <taxon>Bacteria</taxon>
        <taxon>Bacillati</taxon>
        <taxon>Actinomycetota</taxon>
        <taxon>Actinomycetes</taxon>
        <taxon>Micromonosporales</taxon>
        <taxon>Micromonosporaceae</taxon>
        <taxon>Paractinoplanes</taxon>
    </lineage>
</organism>
<feature type="binding site" description="axial binding residue" evidence="5">
    <location>
        <position position="4"/>
    </location>
    <ligand>
        <name>heme b</name>
        <dbReference type="ChEBI" id="CHEBI:60344"/>
    </ligand>
    <ligandPart>
        <name>Fe</name>
        <dbReference type="ChEBI" id="CHEBI:18248"/>
    </ligandPart>
</feature>
<keyword evidence="2 5" id="KW-0479">Metal-binding</keyword>
<keyword evidence="1 4" id="KW-0349">Heme</keyword>
<evidence type="ECO:0000313" key="6">
    <source>
        <dbReference type="EMBL" id="GIE12844.1"/>
    </source>
</evidence>
<feature type="binding site" evidence="4">
    <location>
        <position position="159"/>
    </location>
    <ligand>
        <name>heme b</name>
        <dbReference type="ChEBI" id="CHEBI:60344"/>
    </ligand>
</feature>
<dbReference type="GO" id="GO:0046872">
    <property type="term" value="F:metal ion binding"/>
    <property type="evidence" value="ECO:0007669"/>
    <property type="project" value="UniProtKB-KW"/>
</dbReference>
<evidence type="ECO:0000256" key="2">
    <source>
        <dbReference type="ARBA" id="ARBA00022723"/>
    </source>
</evidence>
<evidence type="ECO:0000256" key="4">
    <source>
        <dbReference type="PIRSR" id="PIRSR000343-1"/>
    </source>
</evidence>
<evidence type="ECO:0000256" key="1">
    <source>
        <dbReference type="ARBA" id="ARBA00022617"/>
    </source>
</evidence>
<dbReference type="GO" id="GO:0006788">
    <property type="term" value="P:heme oxidation"/>
    <property type="evidence" value="ECO:0007669"/>
    <property type="project" value="InterPro"/>
</dbReference>
<accession>A0A919MFK2</accession>
<dbReference type="PANTHER" id="PTHR10720:SF0">
    <property type="entry name" value="HEME OXYGENASE"/>
    <property type="match status" value="1"/>
</dbReference>
<dbReference type="GO" id="GO:0042167">
    <property type="term" value="P:heme catabolic process"/>
    <property type="evidence" value="ECO:0007669"/>
    <property type="project" value="TreeGrafter"/>
</dbReference>
<gene>
    <name evidence="6" type="ORF">Afe05nite_46840</name>
</gene>
<reference evidence="6" key="1">
    <citation type="submission" date="2021-01" db="EMBL/GenBank/DDBJ databases">
        <title>Whole genome shotgun sequence of Actinoplanes ferrugineus NBRC 15555.</title>
        <authorList>
            <person name="Komaki H."/>
            <person name="Tamura T."/>
        </authorList>
    </citation>
    <scope>NUCLEOTIDE SEQUENCE</scope>
    <source>
        <strain evidence="6">NBRC 15555</strain>
    </source>
</reference>
<dbReference type="InterPro" id="IPR002051">
    <property type="entry name" value="Haem_Oase"/>
</dbReference>
<dbReference type="InterPro" id="IPR016053">
    <property type="entry name" value="Haem_Oase-like"/>
</dbReference>
<keyword evidence="7" id="KW-1185">Reference proteome</keyword>
<dbReference type="PIRSF" id="PIRSF000343">
    <property type="entry name" value="Haem_Oase"/>
    <property type="match status" value="1"/>
</dbReference>
<protein>
    <submittedName>
        <fullName evidence="6">Heme oxygenase</fullName>
    </submittedName>
</protein>
<feature type="binding site" evidence="4">
    <location>
        <position position="112"/>
    </location>
    <ligand>
        <name>heme b</name>
        <dbReference type="ChEBI" id="CHEBI:60344"/>
    </ligand>
</feature>
<sequence>MAEHREAETRSFISRLMAGAVPRAGFAALTAQYLIVYRELELAADTMRADPTAAPFADPALSRVPALTADLTHLYGPGFPQRIPVTSAAQRYADRLREYCHSSPEHFIAHHYVRYLGDLSGGLMVGRKVAATYGLRDGGVAFYAFDQIGDPRAYKAAYRERLDRLSLAEEQLAALVEEAQLAFGLNGAVFQELDSAYPEEISTAA</sequence>
<dbReference type="GO" id="GO:0004392">
    <property type="term" value="F:heme oxygenase (decyclizing) activity"/>
    <property type="evidence" value="ECO:0007669"/>
    <property type="project" value="InterPro"/>
</dbReference>
<dbReference type="Pfam" id="PF01126">
    <property type="entry name" value="Heme_oxygenase"/>
    <property type="match status" value="1"/>
</dbReference>
<dbReference type="PRINTS" id="PR00088">
    <property type="entry name" value="HAEMOXYGNASE"/>
</dbReference>
<evidence type="ECO:0000313" key="7">
    <source>
        <dbReference type="Proteomes" id="UP000598174"/>
    </source>
</evidence>
<comment type="caution">
    <text evidence="6">The sequence shown here is derived from an EMBL/GenBank/DDBJ whole genome shotgun (WGS) entry which is preliminary data.</text>
</comment>
<proteinExistence type="predicted"/>
<dbReference type="EMBL" id="BOMM01000043">
    <property type="protein sequence ID" value="GIE12844.1"/>
    <property type="molecule type" value="Genomic_DNA"/>
</dbReference>
<dbReference type="Gene3D" id="1.20.910.10">
    <property type="entry name" value="Heme oxygenase-like"/>
    <property type="match status" value="1"/>
</dbReference>
<keyword evidence="3 5" id="KW-0408">Iron</keyword>
<dbReference type="InterPro" id="IPR016084">
    <property type="entry name" value="Haem_Oase-like_multi-hlx"/>
</dbReference>
<dbReference type="GO" id="GO:0020037">
    <property type="term" value="F:heme binding"/>
    <property type="evidence" value="ECO:0007669"/>
    <property type="project" value="TreeGrafter"/>
</dbReference>